<comment type="subcellular location">
    <subcellularLocation>
        <location evidence="2">Cell membrane</location>
    </subcellularLocation>
</comment>
<evidence type="ECO:0000256" key="9">
    <source>
        <dbReference type="ARBA" id="ARBA00023012"/>
    </source>
</evidence>
<dbReference type="OrthoDB" id="9786919at2"/>
<dbReference type="InterPro" id="IPR003660">
    <property type="entry name" value="HAMP_dom"/>
</dbReference>
<dbReference type="InterPro" id="IPR036097">
    <property type="entry name" value="HisK_dim/P_sf"/>
</dbReference>
<dbReference type="EC" id="2.7.13.3" evidence="3"/>
<evidence type="ECO:0000256" key="10">
    <source>
        <dbReference type="ARBA" id="ARBA00023136"/>
    </source>
</evidence>
<dbReference type="InterPro" id="IPR005467">
    <property type="entry name" value="His_kinase_dom"/>
</dbReference>
<evidence type="ECO:0000256" key="5">
    <source>
        <dbReference type="ARBA" id="ARBA00022679"/>
    </source>
</evidence>
<keyword evidence="6 11" id="KW-0812">Transmembrane</keyword>
<dbReference type="PROSITE" id="PS50885">
    <property type="entry name" value="HAMP"/>
    <property type="match status" value="1"/>
</dbReference>
<dbReference type="EMBL" id="VDLY02000009">
    <property type="protein sequence ID" value="KAB8164696.1"/>
    <property type="molecule type" value="Genomic_DNA"/>
</dbReference>
<accession>A0A5N6A9S5</accession>
<feature type="domain" description="HAMP" evidence="13">
    <location>
        <begin position="98"/>
        <end position="151"/>
    </location>
</feature>
<dbReference type="InterPro" id="IPR036890">
    <property type="entry name" value="HATPase_C_sf"/>
</dbReference>
<dbReference type="SMART" id="SM00387">
    <property type="entry name" value="HATPase_c"/>
    <property type="match status" value="1"/>
</dbReference>
<comment type="catalytic activity">
    <reaction evidence="1">
        <text>ATP + protein L-histidine = ADP + protein N-phospho-L-histidine.</text>
        <dbReference type="EC" id="2.7.13.3"/>
    </reaction>
</comment>
<dbReference type="Pfam" id="PF00512">
    <property type="entry name" value="HisKA"/>
    <property type="match status" value="1"/>
</dbReference>
<keyword evidence="7" id="KW-0418">Kinase</keyword>
<evidence type="ECO:0000313" key="15">
    <source>
        <dbReference type="Proteomes" id="UP000314251"/>
    </source>
</evidence>
<keyword evidence="15" id="KW-1185">Reference proteome</keyword>
<dbReference type="GO" id="GO:0005886">
    <property type="term" value="C:plasma membrane"/>
    <property type="evidence" value="ECO:0007669"/>
    <property type="project" value="UniProtKB-SubCell"/>
</dbReference>
<dbReference type="GO" id="GO:0000155">
    <property type="term" value="F:phosphorelay sensor kinase activity"/>
    <property type="evidence" value="ECO:0007669"/>
    <property type="project" value="InterPro"/>
</dbReference>
<dbReference type="PRINTS" id="PR00344">
    <property type="entry name" value="BCTRLSENSOR"/>
</dbReference>
<keyword evidence="4" id="KW-0597">Phosphoprotein</keyword>
<dbReference type="Gene3D" id="6.10.340.10">
    <property type="match status" value="1"/>
</dbReference>
<dbReference type="CDD" id="cd06225">
    <property type="entry name" value="HAMP"/>
    <property type="match status" value="1"/>
</dbReference>
<proteinExistence type="predicted"/>
<evidence type="ECO:0000313" key="14">
    <source>
        <dbReference type="EMBL" id="KAB8164696.1"/>
    </source>
</evidence>
<evidence type="ECO:0000256" key="11">
    <source>
        <dbReference type="SAM" id="Phobius"/>
    </source>
</evidence>
<dbReference type="CDD" id="cd00082">
    <property type="entry name" value="HisKA"/>
    <property type="match status" value="1"/>
</dbReference>
<dbReference type="PROSITE" id="PS50109">
    <property type="entry name" value="HIS_KIN"/>
    <property type="match status" value="1"/>
</dbReference>
<dbReference type="InterPro" id="IPR003661">
    <property type="entry name" value="HisK_dim/P_dom"/>
</dbReference>
<sequence length="367" mass="39348">MRWWRSLRVRLAVLGFLAGYVPVLLLFGVLLVTETENVEQIDGGVVRVDGRDDADAGDDAGAGAGAGAGAEGGRSPWVGWTVVALGPAAAGVAWWWAGRVVRPIEGIRRVAEEIEESDLSRRIALTRGPGEVVSLAASFDAMLGRLEAAATTQRRLVEETSHELRVPLSVLVTNAEVLLAHPEPDLDLLRQGLARSHRAAERLGAVIDQLLVEARGRARTLDRAPVDLAALVRGVVEEASVLAEARRMALRLDAPERAVCAVDGPTVRRAVANLVDNALRYAPAGTPVWVAVELTPTEASVTVTDRGPGVPEEQRERIFERFWRGRPDTEGSGLGLPIAHQVAQAHGGRVTVADAHPGSTFRLTLRR</sequence>
<dbReference type="Proteomes" id="UP000314251">
    <property type="component" value="Unassembled WGS sequence"/>
</dbReference>
<dbReference type="Gene3D" id="1.10.287.130">
    <property type="match status" value="1"/>
</dbReference>
<protein>
    <recommendedName>
        <fullName evidence="3">histidine kinase</fullName>
        <ecNumber evidence="3">2.7.13.3</ecNumber>
    </recommendedName>
</protein>
<dbReference type="Gene3D" id="3.30.565.10">
    <property type="entry name" value="Histidine kinase-like ATPase, C-terminal domain"/>
    <property type="match status" value="1"/>
</dbReference>
<dbReference type="Pfam" id="PF00672">
    <property type="entry name" value="HAMP"/>
    <property type="match status" value="1"/>
</dbReference>
<keyword evidence="9" id="KW-0902">Two-component regulatory system</keyword>
<dbReference type="InterPro" id="IPR050428">
    <property type="entry name" value="TCS_sensor_his_kinase"/>
</dbReference>
<dbReference type="Pfam" id="PF02518">
    <property type="entry name" value="HATPase_c"/>
    <property type="match status" value="1"/>
</dbReference>
<keyword evidence="5" id="KW-0808">Transferase</keyword>
<evidence type="ECO:0000256" key="1">
    <source>
        <dbReference type="ARBA" id="ARBA00000085"/>
    </source>
</evidence>
<keyword evidence="10 11" id="KW-0472">Membrane</keyword>
<evidence type="ECO:0000256" key="6">
    <source>
        <dbReference type="ARBA" id="ARBA00022692"/>
    </source>
</evidence>
<feature type="domain" description="Histidine kinase" evidence="12">
    <location>
        <begin position="159"/>
        <end position="367"/>
    </location>
</feature>
<evidence type="ECO:0000256" key="2">
    <source>
        <dbReference type="ARBA" id="ARBA00004236"/>
    </source>
</evidence>
<organism evidence="14 15">
    <name type="scientific">Streptomyces mimosae</name>
    <dbReference type="NCBI Taxonomy" id="2586635"/>
    <lineage>
        <taxon>Bacteria</taxon>
        <taxon>Bacillati</taxon>
        <taxon>Actinomycetota</taxon>
        <taxon>Actinomycetes</taxon>
        <taxon>Kitasatosporales</taxon>
        <taxon>Streptomycetaceae</taxon>
        <taxon>Streptomyces</taxon>
    </lineage>
</organism>
<dbReference type="InterPro" id="IPR004358">
    <property type="entry name" value="Sig_transdc_His_kin-like_C"/>
</dbReference>
<keyword evidence="8 11" id="KW-1133">Transmembrane helix</keyword>
<evidence type="ECO:0000256" key="7">
    <source>
        <dbReference type="ARBA" id="ARBA00022777"/>
    </source>
</evidence>
<dbReference type="SMART" id="SM00304">
    <property type="entry name" value="HAMP"/>
    <property type="match status" value="1"/>
</dbReference>
<dbReference type="RefSeq" id="WP_139668963.1">
    <property type="nucleotide sequence ID" value="NZ_VDLY02000009.1"/>
</dbReference>
<dbReference type="CDD" id="cd00075">
    <property type="entry name" value="HATPase"/>
    <property type="match status" value="1"/>
</dbReference>
<name>A0A5N6A9S5_9ACTN</name>
<dbReference type="PANTHER" id="PTHR45436:SF5">
    <property type="entry name" value="SENSOR HISTIDINE KINASE TRCS"/>
    <property type="match status" value="1"/>
</dbReference>
<evidence type="ECO:0000256" key="8">
    <source>
        <dbReference type="ARBA" id="ARBA00022989"/>
    </source>
</evidence>
<dbReference type="InterPro" id="IPR003594">
    <property type="entry name" value="HATPase_dom"/>
</dbReference>
<gene>
    <name evidence="14" type="ORF">FH607_015870</name>
</gene>
<dbReference type="SUPFAM" id="SSF158472">
    <property type="entry name" value="HAMP domain-like"/>
    <property type="match status" value="1"/>
</dbReference>
<reference evidence="14" key="1">
    <citation type="submission" date="2019-10" db="EMBL/GenBank/DDBJ databases">
        <title>Nonomuraea sp. nov., isolated from Phyllanthus amarus.</title>
        <authorList>
            <person name="Klykleung N."/>
            <person name="Tanasupawat S."/>
        </authorList>
    </citation>
    <scope>NUCLEOTIDE SEQUENCE [LARGE SCALE GENOMIC DNA]</scope>
    <source>
        <strain evidence="14">3MP-10</strain>
    </source>
</reference>
<evidence type="ECO:0000256" key="3">
    <source>
        <dbReference type="ARBA" id="ARBA00012438"/>
    </source>
</evidence>
<dbReference type="SUPFAM" id="SSF47384">
    <property type="entry name" value="Homodimeric domain of signal transducing histidine kinase"/>
    <property type="match status" value="1"/>
</dbReference>
<evidence type="ECO:0000256" key="4">
    <source>
        <dbReference type="ARBA" id="ARBA00022553"/>
    </source>
</evidence>
<comment type="caution">
    <text evidence="14">The sequence shown here is derived from an EMBL/GenBank/DDBJ whole genome shotgun (WGS) entry which is preliminary data.</text>
</comment>
<dbReference type="PANTHER" id="PTHR45436">
    <property type="entry name" value="SENSOR HISTIDINE KINASE YKOH"/>
    <property type="match status" value="1"/>
</dbReference>
<evidence type="ECO:0000259" key="12">
    <source>
        <dbReference type="PROSITE" id="PS50109"/>
    </source>
</evidence>
<evidence type="ECO:0000259" key="13">
    <source>
        <dbReference type="PROSITE" id="PS50885"/>
    </source>
</evidence>
<dbReference type="AlphaFoldDB" id="A0A5N6A9S5"/>
<feature type="transmembrane region" description="Helical" evidence="11">
    <location>
        <begin position="12"/>
        <end position="32"/>
    </location>
</feature>
<feature type="transmembrane region" description="Helical" evidence="11">
    <location>
        <begin position="77"/>
        <end position="97"/>
    </location>
</feature>
<dbReference type="SUPFAM" id="SSF55874">
    <property type="entry name" value="ATPase domain of HSP90 chaperone/DNA topoisomerase II/histidine kinase"/>
    <property type="match status" value="1"/>
</dbReference>
<dbReference type="SMART" id="SM00388">
    <property type="entry name" value="HisKA"/>
    <property type="match status" value="1"/>
</dbReference>